<reference evidence="1 2" key="1">
    <citation type="journal article" date="2023" name="Arcadia Sci">
        <title>De novo assembly of a long-read Amblyomma americanum tick genome.</title>
        <authorList>
            <person name="Chou S."/>
            <person name="Poskanzer K.E."/>
            <person name="Rollins M."/>
            <person name="Thuy-Boun P.S."/>
        </authorList>
    </citation>
    <scope>NUCLEOTIDE SEQUENCE [LARGE SCALE GENOMIC DNA]</scope>
    <source>
        <strain evidence="1">F_SG_1</strain>
        <tissue evidence="1">Salivary glands</tissue>
    </source>
</reference>
<evidence type="ECO:0000313" key="2">
    <source>
        <dbReference type="Proteomes" id="UP001321473"/>
    </source>
</evidence>
<accession>A0AAQ4D709</accession>
<sequence length="133" mass="14572">MSLQEASAQFGSSAQAVRTSFIVPAFFAASSVVTAFCLPQSGTEWLTYGRYRRNCWKCVKPSSGDQVRSTLNFHLSCLQKMSLQEASAQFGSSAQAVRTSFIVPAFFAASSVVTAFCLPESRTEWLTYGRLQT</sequence>
<dbReference type="Proteomes" id="UP001321473">
    <property type="component" value="Unassembled WGS sequence"/>
</dbReference>
<dbReference type="EMBL" id="JARKHS020034298">
    <property type="protein sequence ID" value="KAK8758249.1"/>
    <property type="molecule type" value="Genomic_DNA"/>
</dbReference>
<proteinExistence type="predicted"/>
<keyword evidence="2" id="KW-1185">Reference proteome</keyword>
<gene>
    <name evidence="1" type="ORF">V5799_004118</name>
</gene>
<name>A0AAQ4D709_AMBAM</name>
<comment type="caution">
    <text evidence="1">The sequence shown here is derived from an EMBL/GenBank/DDBJ whole genome shotgun (WGS) entry which is preliminary data.</text>
</comment>
<protein>
    <submittedName>
        <fullName evidence="1">Uncharacterized protein</fullName>
    </submittedName>
</protein>
<evidence type="ECO:0000313" key="1">
    <source>
        <dbReference type="EMBL" id="KAK8758249.1"/>
    </source>
</evidence>
<dbReference type="AlphaFoldDB" id="A0AAQ4D709"/>
<organism evidence="1 2">
    <name type="scientific">Amblyomma americanum</name>
    <name type="common">Lone star tick</name>
    <dbReference type="NCBI Taxonomy" id="6943"/>
    <lineage>
        <taxon>Eukaryota</taxon>
        <taxon>Metazoa</taxon>
        <taxon>Ecdysozoa</taxon>
        <taxon>Arthropoda</taxon>
        <taxon>Chelicerata</taxon>
        <taxon>Arachnida</taxon>
        <taxon>Acari</taxon>
        <taxon>Parasitiformes</taxon>
        <taxon>Ixodida</taxon>
        <taxon>Ixodoidea</taxon>
        <taxon>Ixodidae</taxon>
        <taxon>Amblyomminae</taxon>
        <taxon>Amblyomma</taxon>
    </lineage>
</organism>